<dbReference type="InterPro" id="IPR036278">
    <property type="entry name" value="Sialidase_sf"/>
</dbReference>
<name>A0A842HDD7_9BACT</name>
<feature type="region of interest" description="Disordered" evidence="1">
    <location>
        <begin position="367"/>
        <end position="390"/>
    </location>
</feature>
<accession>A0A842HDD7</accession>
<comment type="caution">
    <text evidence="3">The sequence shown here is derived from an EMBL/GenBank/DDBJ whole genome shotgun (WGS) entry which is preliminary data.</text>
</comment>
<reference evidence="3 4" key="1">
    <citation type="submission" date="2020-07" db="EMBL/GenBank/DDBJ databases">
        <authorList>
            <person name="Feng X."/>
        </authorList>
    </citation>
    <scope>NUCLEOTIDE SEQUENCE [LARGE SCALE GENOMIC DNA]</scope>
    <source>
        <strain evidence="3 4">JCM31066</strain>
    </source>
</reference>
<organism evidence="3 4">
    <name type="scientific">Ruficoccus amylovorans</name>
    <dbReference type="NCBI Taxonomy" id="1804625"/>
    <lineage>
        <taxon>Bacteria</taxon>
        <taxon>Pseudomonadati</taxon>
        <taxon>Verrucomicrobiota</taxon>
        <taxon>Opitutia</taxon>
        <taxon>Puniceicoccales</taxon>
        <taxon>Cerasicoccaceae</taxon>
        <taxon>Ruficoccus</taxon>
    </lineage>
</organism>
<dbReference type="InterPro" id="IPR011040">
    <property type="entry name" value="Sialidase"/>
</dbReference>
<gene>
    <name evidence="3" type="ORF">H5P28_07310</name>
</gene>
<dbReference type="Gene3D" id="2.120.10.10">
    <property type="match status" value="1"/>
</dbReference>
<dbReference type="PANTHER" id="PTHR43752">
    <property type="entry name" value="BNR/ASP-BOX REPEAT FAMILY PROTEIN"/>
    <property type="match status" value="1"/>
</dbReference>
<sequence>MIRTLVPIALMLVATHISSGQQDDPPQFLGAPDASRAVNNRAVTMVSSLAVTPGGRLWATWYAGVTPAEDDNNYVVLATSGDDGATWKEVLVADPDAEGPVRAFDPEIWLAPDGNLYWIWAQTLGHNGAISGVWALKITNPEDPEPSYEQPVRWTDGVMMCKPLVLSTGEWVLPVSTWRTQDDSARMVVSTDGGKTWSVRGACNVPKDVRSFDEHMFVEREDGSLWLLARTKYGMGESISTDRGETWPELTPSAIAHTSSRFFIHRLDSGNLLLVKHGPISEKTGRSHLMAFISTDDGRTWSDGLLLDERETISYPDGQQGPDGTITITYDFSRTGEREILLASFREEDAMAGENVSGEVKLRQLISKGSGGQPKKPAPGEQPSSNAGGAALIKAPAGTFALGGLETAECAPGIKIFTDRAYPMMDTPDALRGFQLVRVPLGGRKELVCEQAGMLYFLTPRPNRNKDSQSATLEAQGFKAVALPEFQLFGPKLAQNYCTLYQKHCEAGEKINIGAWAVPLFLAE</sequence>
<dbReference type="EMBL" id="JACHVB010000020">
    <property type="protein sequence ID" value="MBC2594068.1"/>
    <property type="molecule type" value="Genomic_DNA"/>
</dbReference>
<protein>
    <submittedName>
        <fullName evidence="3">Exo-alpha-sialidase</fullName>
    </submittedName>
</protein>
<evidence type="ECO:0000313" key="3">
    <source>
        <dbReference type="EMBL" id="MBC2594068.1"/>
    </source>
</evidence>
<dbReference type="SUPFAM" id="SSF50939">
    <property type="entry name" value="Sialidases"/>
    <property type="match status" value="1"/>
</dbReference>
<dbReference type="RefSeq" id="WP_185675050.1">
    <property type="nucleotide sequence ID" value="NZ_JACHVB010000020.1"/>
</dbReference>
<dbReference type="AlphaFoldDB" id="A0A842HDD7"/>
<keyword evidence="4" id="KW-1185">Reference proteome</keyword>
<dbReference type="PANTHER" id="PTHR43752:SF2">
    <property type="entry name" value="BNR_ASP-BOX REPEAT FAMILY PROTEIN"/>
    <property type="match status" value="1"/>
</dbReference>
<evidence type="ECO:0000313" key="4">
    <source>
        <dbReference type="Proteomes" id="UP000546464"/>
    </source>
</evidence>
<dbReference type="CDD" id="cd15482">
    <property type="entry name" value="Sialidase_non-viral"/>
    <property type="match status" value="1"/>
</dbReference>
<dbReference type="Pfam" id="PF13088">
    <property type="entry name" value="BNR_2"/>
    <property type="match status" value="1"/>
</dbReference>
<dbReference type="Proteomes" id="UP000546464">
    <property type="component" value="Unassembled WGS sequence"/>
</dbReference>
<proteinExistence type="predicted"/>
<evidence type="ECO:0000259" key="2">
    <source>
        <dbReference type="Pfam" id="PF13088"/>
    </source>
</evidence>
<feature type="domain" description="Sialidase" evidence="2">
    <location>
        <begin position="153"/>
        <end position="328"/>
    </location>
</feature>
<evidence type="ECO:0000256" key="1">
    <source>
        <dbReference type="SAM" id="MobiDB-lite"/>
    </source>
</evidence>